<sequence length="145" mass="16594">MGSECNPSNKLHYDITMSKRTRKPLNLQEKAIHQNSHTTASIFDQSSPSKGDHHEEELESDRKSLKQLINGDEKAISRSGSSCRSSTSLGHHFTEEEKQLQLVKKNQQDNGLKLKGMMSRYAKVLSHLVKLKRESRKKHLLRLTM</sequence>
<organism evidence="2 3">
    <name type="scientific">Durio zibethinus</name>
    <name type="common">Durian</name>
    <dbReference type="NCBI Taxonomy" id="66656"/>
    <lineage>
        <taxon>Eukaryota</taxon>
        <taxon>Viridiplantae</taxon>
        <taxon>Streptophyta</taxon>
        <taxon>Embryophyta</taxon>
        <taxon>Tracheophyta</taxon>
        <taxon>Spermatophyta</taxon>
        <taxon>Magnoliopsida</taxon>
        <taxon>eudicotyledons</taxon>
        <taxon>Gunneridae</taxon>
        <taxon>Pentapetalae</taxon>
        <taxon>rosids</taxon>
        <taxon>malvids</taxon>
        <taxon>Malvales</taxon>
        <taxon>Malvaceae</taxon>
        <taxon>Helicteroideae</taxon>
        <taxon>Durio</taxon>
    </lineage>
</organism>
<dbReference type="GeneID" id="111280418"/>
<feature type="region of interest" description="Disordered" evidence="1">
    <location>
        <begin position="1"/>
        <end position="97"/>
    </location>
</feature>
<accession>A0A6P5X577</accession>
<dbReference type="Proteomes" id="UP000515121">
    <property type="component" value="Unplaced"/>
</dbReference>
<evidence type="ECO:0000313" key="2">
    <source>
        <dbReference type="Proteomes" id="UP000515121"/>
    </source>
</evidence>
<dbReference type="KEGG" id="dzi:111280418"/>
<dbReference type="OrthoDB" id="1928482at2759"/>
<gene>
    <name evidence="3" type="primary">LOC111280418</name>
</gene>
<feature type="compositionally biased region" description="Polar residues" evidence="1">
    <location>
        <begin position="33"/>
        <end position="49"/>
    </location>
</feature>
<dbReference type="RefSeq" id="XP_022723514.1">
    <property type="nucleotide sequence ID" value="XM_022867779.1"/>
</dbReference>
<name>A0A6P5X577_DURZI</name>
<evidence type="ECO:0000256" key="1">
    <source>
        <dbReference type="SAM" id="MobiDB-lite"/>
    </source>
</evidence>
<feature type="compositionally biased region" description="Basic and acidic residues" evidence="1">
    <location>
        <begin position="50"/>
        <end position="64"/>
    </location>
</feature>
<proteinExistence type="predicted"/>
<feature type="compositionally biased region" description="Low complexity" evidence="1">
    <location>
        <begin position="77"/>
        <end position="88"/>
    </location>
</feature>
<protein>
    <submittedName>
        <fullName evidence="3">Uncharacterized protein LOC111280418</fullName>
    </submittedName>
</protein>
<reference evidence="3" key="1">
    <citation type="submission" date="2025-08" db="UniProtKB">
        <authorList>
            <consortium name="RefSeq"/>
        </authorList>
    </citation>
    <scope>IDENTIFICATION</scope>
    <source>
        <tissue evidence="3">Fruit stalk</tissue>
    </source>
</reference>
<keyword evidence="2" id="KW-1185">Reference proteome</keyword>
<evidence type="ECO:0000313" key="3">
    <source>
        <dbReference type="RefSeq" id="XP_022723514.1"/>
    </source>
</evidence>
<dbReference type="AlphaFoldDB" id="A0A6P5X577"/>